<feature type="binding site" evidence="8">
    <location>
        <position position="258"/>
    </location>
    <ligand>
        <name>L-glutamine</name>
        <dbReference type="ChEBI" id="CHEBI:58359"/>
    </ligand>
</feature>
<evidence type="ECO:0000313" key="11">
    <source>
        <dbReference type="Proteomes" id="UP000030136"/>
    </source>
</evidence>
<feature type="binding site" evidence="8">
    <location>
        <position position="296"/>
    </location>
    <ligand>
        <name>L-glutamine</name>
        <dbReference type="ChEBI" id="CHEBI:58359"/>
    </ligand>
</feature>
<keyword evidence="5 8" id="KW-0067">ATP-binding</keyword>
<evidence type="ECO:0000256" key="7">
    <source>
        <dbReference type="ARBA" id="ARBA00048816"/>
    </source>
</evidence>
<organism evidence="10 11">
    <name type="scientific">Porphyromonas crevioricanis</name>
    <dbReference type="NCBI Taxonomy" id="393921"/>
    <lineage>
        <taxon>Bacteria</taxon>
        <taxon>Pseudomonadati</taxon>
        <taxon>Bacteroidota</taxon>
        <taxon>Bacteroidia</taxon>
        <taxon>Bacteroidales</taxon>
        <taxon>Porphyromonadaceae</taxon>
        <taxon>Porphyromonas</taxon>
    </lineage>
</organism>
<comment type="catalytic activity">
    <reaction evidence="7 8">
        <text>hydrogencarbonate + L-glutamine + 2 ATP + H2O = carbamoyl phosphate + L-glutamate + 2 ADP + phosphate + 2 H(+)</text>
        <dbReference type="Rhea" id="RHEA:18633"/>
        <dbReference type="ChEBI" id="CHEBI:15377"/>
        <dbReference type="ChEBI" id="CHEBI:15378"/>
        <dbReference type="ChEBI" id="CHEBI:17544"/>
        <dbReference type="ChEBI" id="CHEBI:29985"/>
        <dbReference type="ChEBI" id="CHEBI:30616"/>
        <dbReference type="ChEBI" id="CHEBI:43474"/>
        <dbReference type="ChEBI" id="CHEBI:58228"/>
        <dbReference type="ChEBI" id="CHEBI:58359"/>
        <dbReference type="ChEBI" id="CHEBI:456216"/>
        <dbReference type="EC" id="6.3.5.5"/>
    </reaction>
</comment>
<keyword evidence="6 8" id="KW-0315">Glutamine amidotransferase</keyword>
<dbReference type="FunFam" id="3.50.30.20:FF:000002">
    <property type="entry name" value="Carbamoyl-phosphate synthase 1, mitochondrial"/>
    <property type="match status" value="1"/>
</dbReference>
<dbReference type="InterPro" id="IPR029062">
    <property type="entry name" value="Class_I_gatase-like"/>
</dbReference>
<dbReference type="SUPFAM" id="SSF52317">
    <property type="entry name" value="Class I glutamine amidotransferase-like"/>
    <property type="match status" value="1"/>
</dbReference>
<comment type="function">
    <text evidence="8">Small subunit of the glutamine-dependent carbamoyl phosphate synthetase (CPSase). CPSase catalyzes the formation of carbamoyl phosphate from the ammonia moiety of glutamine, carbonate, and phosphate donated by ATP, constituting the first step of 2 biosynthetic pathways, one leading to arginine and/or urea and the other to pyrimidine nucleotides. The small subunit (glutamine amidotransferase) binds and cleaves glutamine to supply the large subunit with the substrate ammonia.</text>
</comment>
<evidence type="ECO:0000256" key="1">
    <source>
        <dbReference type="ARBA" id="ARBA00005077"/>
    </source>
</evidence>
<dbReference type="EC" id="6.3.5.5" evidence="8"/>
<protein>
    <recommendedName>
        <fullName evidence="8">Carbamoyl phosphate synthase small chain</fullName>
        <ecNumber evidence="8">6.3.5.5</ecNumber>
    </recommendedName>
    <alternativeName>
        <fullName evidence="8">Carbamoyl phosphate synthetase glutamine chain</fullName>
    </alternativeName>
</protein>
<dbReference type="InterPro" id="IPR017926">
    <property type="entry name" value="GATASE"/>
</dbReference>
<evidence type="ECO:0000313" key="10">
    <source>
        <dbReference type="EMBL" id="KGN93925.1"/>
    </source>
</evidence>
<feature type="active site" evidence="8">
    <location>
        <position position="340"/>
    </location>
</feature>
<reference evidence="10 11" key="1">
    <citation type="submission" date="2014-08" db="EMBL/GenBank/DDBJ databases">
        <title>Porphyromonas crevioricanis strain:COT-253_OH1447 Genome sequencing.</title>
        <authorList>
            <person name="Wallis C."/>
            <person name="Deusch O."/>
            <person name="O'Flynn C."/>
            <person name="Davis I."/>
            <person name="Jospin G."/>
            <person name="Darling A.E."/>
            <person name="Coil D.A."/>
            <person name="Alexiev A."/>
            <person name="Horsfall A."/>
            <person name="Kirkwood N."/>
            <person name="Harris S."/>
            <person name="Eisen J.A."/>
        </authorList>
    </citation>
    <scope>NUCLEOTIDE SEQUENCE [LARGE SCALE GENOMIC DNA]</scope>
    <source>
        <strain evidence="11">COT-253 OH1447</strain>
    </source>
</reference>
<evidence type="ECO:0000259" key="9">
    <source>
        <dbReference type="SMART" id="SM01097"/>
    </source>
</evidence>
<dbReference type="Proteomes" id="UP000030136">
    <property type="component" value="Unassembled WGS sequence"/>
</dbReference>
<keyword evidence="8" id="KW-0028">Amino-acid biosynthesis</keyword>
<name>A0AB34PF98_9PORP</name>
<evidence type="ECO:0000256" key="4">
    <source>
        <dbReference type="ARBA" id="ARBA00022741"/>
    </source>
</evidence>
<dbReference type="GO" id="GO:0006207">
    <property type="term" value="P:'de novo' pyrimidine nucleobase biosynthetic process"/>
    <property type="evidence" value="ECO:0007669"/>
    <property type="project" value="InterPro"/>
</dbReference>
<evidence type="ECO:0000256" key="8">
    <source>
        <dbReference type="HAMAP-Rule" id="MF_01209"/>
    </source>
</evidence>
<comment type="similarity">
    <text evidence="2 8">Belongs to the CarA family.</text>
</comment>
<dbReference type="Pfam" id="PF00117">
    <property type="entry name" value="GATase"/>
    <property type="match status" value="1"/>
</dbReference>
<feature type="active site" evidence="8">
    <location>
        <position position="338"/>
    </location>
</feature>
<dbReference type="HAMAP" id="MF_01209">
    <property type="entry name" value="CPSase_S_chain"/>
    <property type="match status" value="1"/>
</dbReference>
<dbReference type="InterPro" id="IPR035686">
    <property type="entry name" value="CPSase_GATase1"/>
</dbReference>
<sequence>MQAVRKASLILQDGSRYDGYSFGYEQSTSGEVVFNTAMNGYNESLTDPSYKGQIMVMTYPLVGNYGVPSREKDSYGLPLYMESDCIHMNGIIVSDYSQEYSHWNAQESLSDYLKEEKVVGIAGIDTRALAKHIREYGTMNGKIIFDNEKEESIPFAEPSRQNLVAEVSTKEVITYGQGKKRIVLVDCGVKANIIRKLITSETTVIRVPWDYDFHQLEYEGLFISNGPGSPEVCNITVDNIRKAYKQDKPIWGICMGHQLMALAAGGKIYKLKHGHHSHNQPVRRTRSNECFITSQNHNFAVDSSSLGTDWYELYTNLNDESNEGISHKSKPFFSTQFHPEACGGPTDTMFIFDEFLCSL</sequence>
<dbReference type="SMART" id="SM01097">
    <property type="entry name" value="CPSase_sm_chain"/>
    <property type="match status" value="1"/>
</dbReference>
<dbReference type="GO" id="GO:0044205">
    <property type="term" value="P:'de novo' UMP biosynthetic process"/>
    <property type="evidence" value="ECO:0007669"/>
    <property type="project" value="UniProtKB-UniRule"/>
</dbReference>
<feature type="active site" description="Nucleophile" evidence="8">
    <location>
        <position position="254"/>
    </location>
</feature>
<feature type="binding site" evidence="8">
    <location>
        <position position="49"/>
    </location>
    <ligand>
        <name>L-glutamine</name>
        <dbReference type="ChEBI" id="CHEBI:58359"/>
    </ligand>
</feature>
<dbReference type="EMBL" id="JQJC01000022">
    <property type="protein sequence ID" value="KGN93925.1"/>
    <property type="molecule type" value="Genomic_DNA"/>
</dbReference>
<keyword evidence="8" id="KW-0665">Pyrimidine biosynthesis</keyword>
<evidence type="ECO:0000256" key="3">
    <source>
        <dbReference type="ARBA" id="ARBA00022598"/>
    </source>
</evidence>
<dbReference type="Gene3D" id="3.40.50.880">
    <property type="match status" value="1"/>
</dbReference>
<keyword evidence="3 8" id="KW-0436">Ligase</keyword>
<accession>A0AB34PF98</accession>
<dbReference type="AlphaFoldDB" id="A0AB34PF98"/>
<evidence type="ECO:0000256" key="2">
    <source>
        <dbReference type="ARBA" id="ARBA00007800"/>
    </source>
</evidence>
<proteinExistence type="inferred from homology"/>
<dbReference type="GO" id="GO:0005524">
    <property type="term" value="F:ATP binding"/>
    <property type="evidence" value="ECO:0007669"/>
    <property type="project" value="UniProtKB-UniRule"/>
</dbReference>
<dbReference type="NCBIfam" id="NF009475">
    <property type="entry name" value="PRK12838.1"/>
    <property type="match status" value="1"/>
</dbReference>
<dbReference type="Gene3D" id="3.50.30.20">
    <property type="entry name" value="Carbamoyl-phosphate synthase small subunit, N-terminal domain"/>
    <property type="match status" value="1"/>
</dbReference>
<feature type="domain" description="Carbamoyl-phosphate synthase small subunit N-terminal" evidence="9">
    <location>
        <begin position="5"/>
        <end position="144"/>
    </location>
</feature>
<comment type="pathway">
    <text evidence="1 8">Amino-acid biosynthesis; L-arginine biosynthesis; carbamoyl phosphate from bicarbonate: step 1/1.</text>
</comment>
<keyword evidence="4 8" id="KW-0547">Nucleotide-binding</keyword>
<feature type="binding site" evidence="8">
    <location>
        <position position="226"/>
    </location>
    <ligand>
        <name>L-glutamine</name>
        <dbReference type="ChEBI" id="CHEBI:58359"/>
    </ligand>
</feature>
<evidence type="ECO:0000256" key="5">
    <source>
        <dbReference type="ARBA" id="ARBA00022840"/>
    </source>
</evidence>
<dbReference type="PRINTS" id="PR00096">
    <property type="entry name" value="GATASE"/>
</dbReference>
<dbReference type="GO" id="GO:0006541">
    <property type="term" value="P:glutamine metabolic process"/>
    <property type="evidence" value="ECO:0007669"/>
    <property type="project" value="InterPro"/>
</dbReference>
<keyword evidence="8" id="KW-0055">Arginine biosynthesis</keyword>
<gene>
    <name evidence="8" type="primary">carA</name>
    <name evidence="10" type="ORF">HQ38_07915</name>
</gene>
<dbReference type="Pfam" id="PF00988">
    <property type="entry name" value="CPSase_sm_chain"/>
    <property type="match status" value="1"/>
</dbReference>
<feature type="region of interest" description="CPSase" evidence="8">
    <location>
        <begin position="1"/>
        <end position="180"/>
    </location>
</feature>
<feature type="binding site" evidence="8">
    <location>
        <position position="255"/>
    </location>
    <ligand>
        <name>L-glutamine</name>
        <dbReference type="ChEBI" id="CHEBI:58359"/>
    </ligand>
</feature>
<dbReference type="InterPro" id="IPR006274">
    <property type="entry name" value="CarbamoylP_synth_ssu"/>
</dbReference>
<dbReference type="InterPro" id="IPR002474">
    <property type="entry name" value="CarbamoylP_synth_ssu_N"/>
</dbReference>
<dbReference type="InterPro" id="IPR050472">
    <property type="entry name" value="Anth_synth/Amidotransfase"/>
</dbReference>
<feature type="binding site" evidence="8">
    <location>
        <position position="228"/>
    </location>
    <ligand>
        <name>L-glutamine</name>
        <dbReference type="ChEBI" id="CHEBI:58359"/>
    </ligand>
</feature>
<dbReference type="CDD" id="cd01744">
    <property type="entry name" value="GATase1_CPSase"/>
    <property type="match status" value="1"/>
</dbReference>
<dbReference type="PROSITE" id="PS51273">
    <property type="entry name" value="GATASE_TYPE_1"/>
    <property type="match status" value="1"/>
</dbReference>
<dbReference type="PRINTS" id="PR00099">
    <property type="entry name" value="CPSGATASE"/>
</dbReference>
<evidence type="ECO:0000256" key="6">
    <source>
        <dbReference type="ARBA" id="ARBA00022962"/>
    </source>
</evidence>
<dbReference type="PANTHER" id="PTHR43418:SF7">
    <property type="entry name" value="CARBAMOYL-PHOSPHATE SYNTHASE SMALL CHAIN"/>
    <property type="match status" value="1"/>
</dbReference>
<comment type="caution">
    <text evidence="10">The sequence shown here is derived from an EMBL/GenBank/DDBJ whole genome shotgun (WGS) entry which is preliminary data.</text>
</comment>
<dbReference type="GO" id="GO:0006526">
    <property type="term" value="P:L-arginine biosynthetic process"/>
    <property type="evidence" value="ECO:0007669"/>
    <property type="project" value="UniProtKB-UniRule"/>
</dbReference>
<comment type="subunit">
    <text evidence="8">Composed of two chains; the small (or glutamine) chain promotes the hydrolysis of glutamine to ammonia, which is used by the large (or ammonia) chain to synthesize carbamoyl phosphate. Tetramer of heterodimers (alpha,beta)4.</text>
</comment>
<comment type="caution">
    <text evidence="8">Lacks conserved residue(s) required for the propagation of feature annotation.</text>
</comment>
<dbReference type="PRINTS" id="PR00097">
    <property type="entry name" value="ANTSNTHASEII"/>
</dbReference>
<feature type="binding site" evidence="8">
    <location>
        <position position="299"/>
    </location>
    <ligand>
        <name>L-glutamine</name>
        <dbReference type="ChEBI" id="CHEBI:58359"/>
    </ligand>
</feature>
<dbReference type="NCBIfam" id="TIGR01368">
    <property type="entry name" value="CPSaseIIsmall"/>
    <property type="match status" value="1"/>
</dbReference>
<dbReference type="PANTHER" id="PTHR43418">
    <property type="entry name" value="MULTIFUNCTIONAL TRYPTOPHAN BIOSYNTHESIS PROTEIN-RELATED"/>
    <property type="match status" value="1"/>
</dbReference>
<comment type="catalytic activity">
    <reaction evidence="8">
        <text>L-glutamine + H2O = L-glutamate + NH4(+)</text>
        <dbReference type="Rhea" id="RHEA:15889"/>
        <dbReference type="ChEBI" id="CHEBI:15377"/>
        <dbReference type="ChEBI" id="CHEBI:28938"/>
        <dbReference type="ChEBI" id="CHEBI:29985"/>
        <dbReference type="ChEBI" id="CHEBI:58359"/>
    </reaction>
</comment>
<dbReference type="RefSeq" id="WP_036890199.1">
    <property type="nucleotide sequence ID" value="NZ_JQJC01000022.1"/>
</dbReference>
<dbReference type="SUPFAM" id="SSF52021">
    <property type="entry name" value="Carbamoyl phosphate synthetase, small subunit N-terminal domain"/>
    <property type="match status" value="1"/>
</dbReference>
<dbReference type="GO" id="GO:0004088">
    <property type="term" value="F:carbamoyl-phosphate synthase (glutamine-hydrolyzing) activity"/>
    <property type="evidence" value="ECO:0007669"/>
    <property type="project" value="UniProtKB-UniRule"/>
</dbReference>
<comment type="pathway">
    <text evidence="8">Pyrimidine metabolism; UMP biosynthesis via de novo pathway; (S)-dihydroorotate from bicarbonate: step 1/3.</text>
</comment>
<dbReference type="InterPro" id="IPR036480">
    <property type="entry name" value="CarbP_synth_ssu_N_sf"/>
</dbReference>